<dbReference type="GO" id="GO:0004803">
    <property type="term" value="F:transposase activity"/>
    <property type="evidence" value="ECO:0007669"/>
    <property type="project" value="InterPro"/>
</dbReference>
<dbReference type="NCBIfam" id="NF047595">
    <property type="entry name" value="IS66_ISRel24_TnpA"/>
    <property type="match status" value="1"/>
</dbReference>
<dbReference type="HOGENOM" id="CLU_111920_1_0_4"/>
<reference evidence="1 2" key="2">
    <citation type="journal article" date="2018" name="Int. J. Syst. Evol. Microbiol.">
        <title>Burkholderia insecticola sp. nov., a gut symbiotic bacterium of the bean bug Riptortus pedestris.</title>
        <authorList>
            <person name="Takeshita K."/>
            <person name="Tamaki H."/>
            <person name="Ohbayashi T."/>
            <person name="Meng X.-Y."/>
            <person name="Sone T."/>
            <person name="Mitani Y."/>
            <person name="Peeters C."/>
            <person name="Kikuchi Y."/>
            <person name="Vandamme P."/>
        </authorList>
    </citation>
    <scope>NUCLEOTIDE SEQUENCE [LARGE SCALE GENOMIC DNA]</scope>
    <source>
        <strain evidence="1">RPE64</strain>
        <plasmid evidence="1 2">p2</plasmid>
    </source>
</reference>
<evidence type="ECO:0000313" key="2">
    <source>
        <dbReference type="Proteomes" id="UP000013966"/>
    </source>
</evidence>
<sequence length="157" mass="16566">MTPDTIDLEFLPLKVTHVSAKGKRSFDPDGKRRLVEACLRPGASLAGLALKAGVNANQLRKWVDMYRKAGVVADPPRTSEPEPSAFVPVVTIGNATLKAAEPTATLAIRRDSPSAPTLAPPQARLSVRLPNGVAIDMECSVQDMSLVKAMIVALGAG</sequence>
<gene>
    <name evidence="1" type="ORF">BRPE64_ECDS02090</name>
</gene>
<organism evidence="1 2">
    <name type="scientific">Caballeronia insecticola</name>
    <dbReference type="NCBI Taxonomy" id="758793"/>
    <lineage>
        <taxon>Bacteria</taxon>
        <taxon>Pseudomonadati</taxon>
        <taxon>Pseudomonadota</taxon>
        <taxon>Betaproteobacteria</taxon>
        <taxon>Burkholderiales</taxon>
        <taxon>Burkholderiaceae</taxon>
        <taxon>Caballeronia</taxon>
    </lineage>
</organism>
<dbReference type="KEGG" id="buo:BRPE64_ECDS02090"/>
<dbReference type="SUPFAM" id="SSF46689">
    <property type="entry name" value="Homeodomain-like"/>
    <property type="match status" value="1"/>
</dbReference>
<dbReference type="GO" id="GO:0006313">
    <property type="term" value="P:DNA transposition"/>
    <property type="evidence" value="ECO:0007669"/>
    <property type="project" value="InterPro"/>
</dbReference>
<dbReference type="AlphaFoldDB" id="A0A060PKJ2"/>
<evidence type="ECO:0000313" key="1">
    <source>
        <dbReference type="EMBL" id="BAO94091.1"/>
    </source>
</evidence>
<name>A0A060PKJ2_9BURK</name>
<reference evidence="1 2" key="1">
    <citation type="journal article" date="2013" name="Genome Announc.">
        <title>Complete Genome Sequence of Burkholderia sp. Strain RPE64, Bacterial Symbiont of the Bean Bug Riptortus pedestris.</title>
        <authorList>
            <person name="Shibata T.F."/>
            <person name="Maeda T."/>
            <person name="Nikoh N."/>
            <person name="Yamaguchi K."/>
            <person name="Oshima K."/>
            <person name="Hattori M."/>
            <person name="Nishiyama T."/>
            <person name="Hasebe M."/>
            <person name="Fukatsu T."/>
            <person name="Kikuchi Y."/>
            <person name="Shigenobu S."/>
        </authorList>
    </citation>
    <scope>NUCLEOTIDE SEQUENCE [LARGE SCALE GENOMIC DNA]</scope>
    <source>
        <plasmid evidence="1 2">p2</plasmid>
    </source>
</reference>
<proteinExistence type="predicted"/>
<dbReference type="GO" id="GO:0003677">
    <property type="term" value="F:DNA binding"/>
    <property type="evidence" value="ECO:0007669"/>
    <property type="project" value="InterPro"/>
</dbReference>
<dbReference type="EMBL" id="AP013062">
    <property type="protein sequence ID" value="BAO94091.1"/>
    <property type="molecule type" value="Genomic_DNA"/>
</dbReference>
<dbReference type="InterPro" id="IPR002514">
    <property type="entry name" value="Transposase_8"/>
</dbReference>
<dbReference type="Proteomes" id="UP000013966">
    <property type="component" value="Plasmid p2"/>
</dbReference>
<keyword evidence="1" id="KW-0614">Plasmid</keyword>
<geneLocation type="plasmid" evidence="1 2">
    <name>p2</name>
</geneLocation>
<dbReference type="OrthoDB" id="9800877at2"/>
<dbReference type="RefSeq" id="WP_044044165.1">
    <property type="nucleotide sequence ID" value="NC_021295.1"/>
</dbReference>
<keyword evidence="2" id="KW-1185">Reference proteome</keyword>
<accession>A0A060PKJ2</accession>
<dbReference type="Pfam" id="PF01527">
    <property type="entry name" value="HTH_Tnp_1"/>
    <property type="match status" value="1"/>
</dbReference>
<protein>
    <submittedName>
        <fullName evidence="1">Putative ISPpu14 transposase Orf1</fullName>
    </submittedName>
</protein>
<dbReference type="InterPro" id="IPR009057">
    <property type="entry name" value="Homeodomain-like_sf"/>
</dbReference>